<dbReference type="Gene3D" id="3.30.465.10">
    <property type="match status" value="1"/>
</dbReference>
<dbReference type="EMBL" id="LCTW02000046">
    <property type="protein sequence ID" value="KXX80946.1"/>
    <property type="molecule type" value="Genomic_DNA"/>
</dbReference>
<dbReference type="PROSITE" id="PS51387">
    <property type="entry name" value="FAD_PCMH"/>
    <property type="match status" value="1"/>
</dbReference>
<keyword evidence="3" id="KW-1185">Reference proteome</keyword>
<evidence type="ECO:0000313" key="2">
    <source>
        <dbReference type="EMBL" id="KXX80946.1"/>
    </source>
</evidence>
<sequence length="755" mass="85603">MATRYHTSGSSCWDHTADQRIGLIADGLAGNDEIRKKLPGLRTLLKEYVDPDVPIEPADFQRRLLQVFRQSDSDFAYQECLKRLTEDERGRIEKFVAEDQSLDDVSRDFDMCVSMGVREHLKHLTGVDCALVSSAGVQILATASPAGAKAAGLDDRKPVEVDGLSGSGRFDWLKGKDNIFVAFLRKLKDLFMGRGCEHNVIVYKDAKFQNWGLGIEYVPQYTCIPNSVTGVQRIVKYAKDHDMGVRCAGFRHSWAPIFGRQGQITISMLNLAEATTIPNFTALSKILPDWLLHKTELQTIEVVSGTPRIKGNALVRVGASTTNEQMRRWCVENDQYTYPLNVIMVEMTAGGTNAPICHGAGRRHGTLSDIVRRVEYVDCNGKLRVVSNPDHLRAAAGSFGLMGVITHLTLEFQPMTYALMKPEKLPVLRAIPPPADMKEDDIPPALRLPSLTKAEREEDLRRFKERATNDYYTEWFWFPYADQCWVNCWNDTPDGSGVEDYPNNLQTFLMFLSQFTVNVLQNAPILDELISSLHLDEAAVTLISEAAMFALPAWDEPVKTYLTDALHFQRGIQNVRVLDVEVEIPLQPTAEDPTVPDYEVVQRAWWDAILTCYRHRKTAPQRMPLEMRIMGGSDIVMAPQRGNTLGTCAIEVLTLTAARDLWIPYVEDVLSKWMSYTDADGKKLRTRPHLAKQWNGIKVDGRPWADKLKNEDYVEERREFKTLLAEIGKKHGWTLQDLKKRFSNDFFDDFFFDDI</sequence>
<dbReference type="GO" id="GO:0005739">
    <property type="term" value="C:mitochondrion"/>
    <property type="evidence" value="ECO:0007669"/>
    <property type="project" value="TreeGrafter"/>
</dbReference>
<dbReference type="Proteomes" id="UP000078237">
    <property type="component" value="Unassembled WGS sequence"/>
</dbReference>
<comment type="caution">
    <text evidence="2">The sequence shown here is derived from an EMBL/GenBank/DDBJ whole genome shotgun (WGS) entry which is preliminary data.</text>
</comment>
<organism evidence="2 3">
    <name type="scientific">Madurella mycetomatis</name>
    <dbReference type="NCBI Taxonomy" id="100816"/>
    <lineage>
        <taxon>Eukaryota</taxon>
        <taxon>Fungi</taxon>
        <taxon>Dikarya</taxon>
        <taxon>Ascomycota</taxon>
        <taxon>Pezizomycotina</taxon>
        <taxon>Sordariomycetes</taxon>
        <taxon>Sordariomycetidae</taxon>
        <taxon>Sordariales</taxon>
        <taxon>Sordariales incertae sedis</taxon>
        <taxon>Madurella</taxon>
    </lineage>
</organism>
<proteinExistence type="predicted"/>
<dbReference type="OrthoDB" id="610608at2759"/>
<feature type="domain" description="FAD-binding PCMH-type" evidence="1">
    <location>
        <begin position="215"/>
        <end position="415"/>
    </location>
</feature>
<evidence type="ECO:0000313" key="3">
    <source>
        <dbReference type="Proteomes" id="UP000078237"/>
    </source>
</evidence>
<gene>
    <name evidence="2" type="ORF">MMYC01_203911</name>
</gene>
<dbReference type="PANTHER" id="PTHR43762:SF1">
    <property type="entry name" value="D-ARABINONO-1,4-LACTONE OXIDASE"/>
    <property type="match status" value="1"/>
</dbReference>
<dbReference type="SUPFAM" id="SSF56176">
    <property type="entry name" value="FAD-binding/transporter-associated domain-like"/>
    <property type="match status" value="1"/>
</dbReference>
<dbReference type="InterPro" id="IPR016166">
    <property type="entry name" value="FAD-bd_PCMH"/>
</dbReference>
<dbReference type="STRING" id="100816.A0A175WB23"/>
<reference evidence="2 3" key="1">
    <citation type="journal article" date="2016" name="Genome Announc.">
        <title>Genome Sequence of Madurella mycetomatis mm55, Isolated from a Human Mycetoma Case in Sudan.</title>
        <authorList>
            <person name="Smit S."/>
            <person name="Derks M.F."/>
            <person name="Bervoets S."/>
            <person name="Fahal A."/>
            <person name="van Leeuwen W."/>
            <person name="van Belkum A."/>
            <person name="van de Sande W.W."/>
        </authorList>
    </citation>
    <scope>NUCLEOTIDE SEQUENCE [LARGE SCALE GENOMIC DNA]</scope>
    <source>
        <strain evidence="3">mm55</strain>
    </source>
</reference>
<dbReference type="AlphaFoldDB" id="A0A175WB23"/>
<protein>
    <submittedName>
        <fullName evidence="2">Xylitol oxidase</fullName>
    </submittedName>
</protein>
<evidence type="ECO:0000259" key="1">
    <source>
        <dbReference type="PROSITE" id="PS51387"/>
    </source>
</evidence>
<dbReference type="InterPro" id="IPR036318">
    <property type="entry name" value="FAD-bd_PCMH-like_sf"/>
</dbReference>
<dbReference type="InterPro" id="IPR016169">
    <property type="entry name" value="FAD-bd_PCMH_sub2"/>
</dbReference>
<name>A0A175WB23_9PEZI</name>
<dbReference type="PANTHER" id="PTHR43762">
    <property type="entry name" value="L-GULONOLACTONE OXIDASE"/>
    <property type="match status" value="1"/>
</dbReference>
<dbReference type="Gene3D" id="3.30.43.10">
    <property type="entry name" value="Uridine Diphospho-n-acetylenolpyruvylglucosamine Reductase, domain 2"/>
    <property type="match status" value="1"/>
</dbReference>
<dbReference type="InterPro" id="IPR010031">
    <property type="entry name" value="FAD_lactone_oxidase-like"/>
</dbReference>
<dbReference type="GO" id="GO:0003885">
    <property type="term" value="F:D-arabinono-1,4-lactone oxidase activity"/>
    <property type="evidence" value="ECO:0007669"/>
    <property type="project" value="TreeGrafter"/>
</dbReference>
<dbReference type="GO" id="GO:0071949">
    <property type="term" value="F:FAD binding"/>
    <property type="evidence" value="ECO:0007669"/>
    <property type="project" value="InterPro"/>
</dbReference>
<dbReference type="InterPro" id="IPR016167">
    <property type="entry name" value="FAD-bd_PCMH_sub1"/>
</dbReference>
<accession>A0A175WB23</accession>
<dbReference type="VEuPathDB" id="FungiDB:MMYC01_203911"/>